<dbReference type="Proteomes" id="UP000828390">
    <property type="component" value="Unassembled WGS sequence"/>
</dbReference>
<evidence type="ECO:0000313" key="2">
    <source>
        <dbReference type="Proteomes" id="UP000828390"/>
    </source>
</evidence>
<evidence type="ECO:0000313" key="1">
    <source>
        <dbReference type="EMBL" id="KAH3706998.1"/>
    </source>
</evidence>
<reference evidence="1" key="2">
    <citation type="submission" date="2020-11" db="EMBL/GenBank/DDBJ databases">
        <authorList>
            <person name="McCartney M.A."/>
            <person name="Auch B."/>
            <person name="Kono T."/>
            <person name="Mallez S."/>
            <person name="Becker A."/>
            <person name="Gohl D.M."/>
            <person name="Silverstein K.A.T."/>
            <person name="Koren S."/>
            <person name="Bechman K.B."/>
            <person name="Herman A."/>
            <person name="Abrahante J.E."/>
            <person name="Garbe J."/>
        </authorList>
    </citation>
    <scope>NUCLEOTIDE SEQUENCE</scope>
    <source>
        <strain evidence="1">Duluth1</strain>
        <tissue evidence="1">Whole animal</tissue>
    </source>
</reference>
<dbReference type="AlphaFoldDB" id="A0A9D4BUZ5"/>
<proteinExistence type="predicted"/>
<keyword evidence="2" id="KW-1185">Reference proteome</keyword>
<reference evidence="1" key="1">
    <citation type="journal article" date="2019" name="bioRxiv">
        <title>The Genome of the Zebra Mussel, Dreissena polymorpha: A Resource for Invasive Species Research.</title>
        <authorList>
            <person name="McCartney M.A."/>
            <person name="Auch B."/>
            <person name="Kono T."/>
            <person name="Mallez S."/>
            <person name="Zhang Y."/>
            <person name="Obille A."/>
            <person name="Becker A."/>
            <person name="Abrahante J.E."/>
            <person name="Garbe J."/>
            <person name="Badalamenti J.P."/>
            <person name="Herman A."/>
            <person name="Mangelson H."/>
            <person name="Liachko I."/>
            <person name="Sullivan S."/>
            <person name="Sone E.D."/>
            <person name="Koren S."/>
            <person name="Silverstein K.A.T."/>
            <person name="Beckman K.B."/>
            <person name="Gohl D.M."/>
        </authorList>
    </citation>
    <scope>NUCLEOTIDE SEQUENCE</scope>
    <source>
        <strain evidence="1">Duluth1</strain>
        <tissue evidence="1">Whole animal</tissue>
    </source>
</reference>
<accession>A0A9D4BUZ5</accession>
<organism evidence="1 2">
    <name type="scientific">Dreissena polymorpha</name>
    <name type="common">Zebra mussel</name>
    <name type="synonym">Mytilus polymorpha</name>
    <dbReference type="NCBI Taxonomy" id="45954"/>
    <lineage>
        <taxon>Eukaryota</taxon>
        <taxon>Metazoa</taxon>
        <taxon>Spiralia</taxon>
        <taxon>Lophotrochozoa</taxon>
        <taxon>Mollusca</taxon>
        <taxon>Bivalvia</taxon>
        <taxon>Autobranchia</taxon>
        <taxon>Heteroconchia</taxon>
        <taxon>Euheterodonta</taxon>
        <taxon>Imparidentia</taxon>
        <taxon>Neoheterodontei</taxon>
        <taxon>Myida</taxon>
        <taxon>Dreissenoidea</taxon>
        <taxon>Dreissenidae</taxon>
        <taxon>Dreissena</taxon>
    </lineage>
</organism>
<name>A0A9D4BUZ5_DREPO</name>
<sequence>MDENDEDDFVSAFLFSALIQSLRCKELEEAQSPGKTKEAKVPVDFSMAIES</sequence>
<dbReference type="EMBL" id="JAIWYP010000014">
    <property type="protein sequence ID" value="KAH3706998.1"/>
    <property type="molecule type" value="Genomic_DNA"/>
</dbReference>
<gene>
    <name evidence="1" type="ORF">DPMN_066390</name>
</gene>
<protein>
    <submittedName>
        <fullName evidence="1">Uncharacterized protein</fullName>
    </submittedName>
</protein>
<comment type="caution">
    <text evidence="1">The sequence shown here is derived from an EMBL/GenBank/DDBJ whole genome shotgun (WGS) entry which is preliminary data.</text>
</comment>